<dbReference type="Gene3D" id="3.40.50.10320">
    <property type="entry name" value="LmbE-like"/>
    <property type="match status" value="1"/>
</dbReference>
<evidence type="ECO:0000256" key="2">
    <source>
        <dbReference type="SAM" id="SignalP"/>
    </source>
</evidence>
<accession>A0A3D8PWP3</accession>
<reference evidence="4" key="1">
    <citation type="submission" date="2017-11" db="EMBL/GenBank/DDBJ databases">
        <authorList>
            <person name="Zhu W."/>
        </authorList>
    </citation>
    <scope>NUCLEOTIDE SEQUENCE [LARGE SCALE GENOMIC DNA]</scope>
    <source>
        <strain evidence="4">CAU 1051</strain>
    </source>
</reference>
<comment type="caution">
    <text evidence="3">The sequence shown here is derived from an EMBL/GenBank/DDBJ whole genome shotgun (WGS) entry which is preliminary data.</text>
</comment>
<evidence type="ECO:0000256" key="1">
    <source>
        <dbReference type="ARBA" id="ARBA00001947"/>
    </source>
</evidence>
<dbReference type="Proteomes" id="UP000256520">
    <property type="component" value="Unassembled WGS sequence"/>
</dbReference>
<keyword evidence="4" id="KW-1185">Reference proteome</keyword>
<evidence type="ECO:0008006" key="5">
    <source>
        <dbReference type="Google" id="ProtNLM"/>
    </source>
</evidence>
<name>A0A3D8PWP3_9BACI</name>
<keyword evidence="2" id="KW-0732">Signal</keyword>
<evidence type="ECO:0000313" key="4">
    <source>
        <dbReference type="Proteomes" id="UP000256520"/>
    </source>
</evidence>
<dbReference type="InterPro" id="IPR003737">
    <property type="entry name" value="GlcNAc_PI_deacetylase-related"/>
</dbReference>
<organism evidence="3 4">
    <name type="scientific">Oceanobacillus chungangensis</name>
    <dbReference type="NCBI Taxonomy" id="1229152"/>
    <lineage>
        <taxon>Bacteria</taxon>
        <taxon>Bacillati</taxon>
        <taxon>Bacillota</taxon>
        <taxon>Bacilli</taxon>
        <taxon>Bacillales</taxon>
        <taxon>Bacillaceae</taxon>
        <taxon>Oceanobacillus</taxon>
    </lineage>
</organism>
<dbReference type="PANTHER" id="PTHR12993:SF11">
    <property type="entry name" value="N-ACETYLGLUCOSAMINYL-PHOSPHATIDYLINOSITOL DE-N-ACETYLASE"/>
    <property type="match status" value="1"/>
</dbReference>
<feature type="signal peptide" evidence="2">
    <location>
        <begin position="1"/>
        <end position="27"/>
    </location>
</feature>
<protein>
    <recommendedName>
        <fullName evidence="5">PIG-L family deacetylase</fullName>
    </recommendedName>
</protein>
<dbReference type="EMBL" id="PIOD01000006">
    <property type="protein sequence ID" value="RDW19731.1"/>
    <property type="molecule type" value="Genomic_DNA"/>
</dbReference>
<dbReference type="PANTHER" id="PTHR12993">
    <property type="entry name" value="N-ACETYLGLUCOSAMINYL-PHOSPHATIDYLINOSITOL DE-N-ACETYLASE-RELATED"/>
    <property type="match status" value="1"/>
</dbReference>
<dbReference type="GO" id="GO:0016811">
    <property type="term" value="F:hydrolase activity, acting on carbon-nitrogen (but not peptide) bonds, in linear amides"/>
    <property type="evidence" value="ECO:0007669"/>
    <property type="project" value="TreeGrafter"/>
</dbReference>
<dbReference type="InterPro" id="IPR024078">
    <property type="entry name" value="LmbE-like_dom_sf"/>
</dbReference>
<gene>
    <name evidence="3" type="ORF">CWR45_06545</name>
</gene>
<dbReference type="SUPFAM" id="SSF102588">
    <property type="entry name" value="LmbE-like"/>
    <property type="match status" value="1"/>
</dbReference>
<feature type="chain" id="PRO_5038400684" description="PIG-L family deacetylase" evidence="2">
    <location>
        <begin position="28"/>
        <end position="249"/>
    </location>
</feature>
<dbReference type="Pfam" id="PF02585">
    <property type="entry name" value="PIG-L"/>
    <property type="match status" value="1"/>
</dbReference>
<dbReference type="RefSeq" id="WP_115749079.1">
    <property type="nucleotide sequence ID" value="NZ_PIOD01000006.1"/>
</dbReference>
<evidence type="ECO:0000313" key="3">
    <source>
        <dbReference type="EMBL" id="RDW19731.1"/>
    </source>
</evidence>
<dbReference type="AlphaFoldDB" id="A0A3D8PWP3"/>
<comment type="cofactor">
    <cofactor evidence="1">
        <name>Zn(2+)</name>
        <dbReference type="ChEBI" id="CHEBI:29105"/>
    </cofactor>
</comment>
<proteinExistence type="predicted"/>
<dbReference type="OrthoDB" id="1754135at2"/>
<sequence>MKIIRTVFLSVILCLAMVLPVSVSANAGSTFYLVPHQDDELLTFGVSILRHLEVGHDVHLVLMTDGQSSAAIKSVNKKLKKNLTKKEFSAARTKEFKASAKALGVPEKNLHFYNYVDGKLKVGDVKKMVKEIQKKYLKARFKTMSYYDAHADHANAGKALQEMYNNGEVKDVRFYLKSSQFKSKYKMITYDKYNKAFKPKLVAGVKSYNTWNPSKGYYAIGYTSVPGSMKYLLSTPESKYHKPNYKLKQ</sequence>